<reference evidence="2 3" key="1">
    <citation type="submission" date="2018-01" db="EMBL/GenBank/DDBJ databases">
        <title>Genome Sequencing and Assembly of Anaerobacter polyendosporus strain CT4.</title>
        <authorList>
            <person name="Tachaapaikoon C."/>
            <person name="Sutheeworapong S."/>
            <person name="Jenjaroenpun P."/>
            <person name="Wongsurawat T."/>
            <person name="Nookeaw I."/>
            <person name="Cheawchanlertfa P."/>
            <person name="Kosugi A."/>
            <person name="Cheevadhanarak S."/>
            <person name="Ratanakhanokchai K."/>
        </authorList>
    </citation>
    <scope>NUCLEOTIDE SEQUENCE [LARGE SCALE GENOMIC DNA]</scope>
    <source>
        <strain evidence="2 3">CT4</strain>
    </source>
</reference>
<dbReference type="Gene3D" id="3.30.1490.20">
    <property type="entry name" value="ATP-grasp fold, A domain"/>
    <property type="match status" value="1"/>
</dbReference>
<dbReference type="Pfam" id="PF02655">
    <property type="entry name" value="ATP-grasp_3"/>
    <property type="match status" value="1"/>
</dbReference>
<sequence length="307" mass="35491">MKVLVEGIGSMVFGTQLKYYQEMNWDLVGIDITDKSFGIYKGVKPYIVPKYSDETCFDVIEEIIKKENIDLVFCTINEGLLEWSKRKKYFKEKYNTNIVISDESIIKICTDKWQTYKFFSENKINTPKTSLDNIYGLLKPRVGRGSFGIYKKEDAPENLNLENYISQEIVKGQEYTIDVLCDLESNPIYIIPRKRVETESGVSTKGMTIYDEQIIESTRQIISKLKPIGIINIQCFKEGDNINYIEINPRLAGGSSLSFSSSDNWFKAIECFYKGEGYSAKSITYNNYMFRYYEDVIVNEQDLVGNK</sequence>
<gene>
    <name evidence="2" type="ORF">C1I91_08405</name>
</gene>
<dbReference type="Gene3D" id="3.40.50.20">
    <property type="match status" value="1"/>
</dbReference>
<protein>
    <recommendedName>
        <fullName evidence="1">ATP-grasp fold PylC-type domain-containing protein</fullName>
    </recommendedName>
</protein>
<dbReference type="InterPro" id="IPR003806">
    <property type="entry name" value="ATP-grasp_PylC-type"/>
</dbReference>
<dbReference type="RefSeq" id="WP_128212476.1">
    <property type="nucleotide sequence ID" value="NZ_CP025746.1"/>
</dbReference>
<dbReference type="EMBL" id="CP025746">
    <property type="protein sequence ID" value="QAA31665.1"/>
    <property type="molecule type" value="Genomic_DNA"/>
</dbReference>
<evidence type="ECO:0000259" key="1">
    <source>
        <dbReference type="Pfam" id="PF02655"/>
    </source>
</evidence>
<evidence type="ECO:0000313" key="3">
    <source>
        <dbReference type="Proteomes" id="UP000286268"/>
    </source>
</evidence>
<dbReference type="SUPFAM" id="SSF56059">
    <property type="entry name" value="Glutathione synthetase ATP-binding domain-like"/>
    <property type="match status" value="1"/>
</dbReference>
<dbReference type="AlphaFoldDB" id="A0A410DRJ7"/>
<feature type="domain" description="ATP-grasp fold PylC-type" evidence="1">
    <location>
        <begin position="109"/>
        <end position="253"/>
    </location>
</feature>
<dbReference type="Gene3D" id="3.30.470.20">
    <property type="entry name" value="ATP-grasp fold, B domain"/>
    <property type="match status" value="1"/>
</dbReference>
<proteinExistence type="predicted"/>
<organism evidence="2 3">
    <name type="scientific">Clostridium manihotivorum</name>
    <dbReference type="NCBI Taxonomy" id="2320868"/>
    <lineage>
        <taxon>Bacteria</taxon>
        <taxon>Bacillati</taxon>
        <taxon>Bacillota</taxon>
        <taxon>Clostridia</taxon>
        <taxon>Eubacteriales</taxon>
        <taxon>Clostridiaceae</taxon>
        <taxon>Clostridium</taxon>
    </lineage>
</organism>
<evidence type="ECO:0000313" key="2">
    <source>
        <dbReference type="EMBL" id="QAA31665.1"/>
    </source>
</evidence>
<dbReference type="OrthoDB" id="9803907at2"/>
<dbReference type="KEGG" id="cmah:C1I91_08405"/>
<keyword evidence="3" id="KW-1185">Reference proteome</keyword>
<dbReference type="InterPro" id="IPR013815">
    <property type="entry name" value="ATP_grasp_subdomain_1"/>
</dbReference>
<dbReference type="Proteomes" id="UP000286268">
    <property type="component" value="Chromosome"/>
</dbReference>
<dbReference type="GO" id="GO:0005524">
    <property type="term" value="F:ATP binding"/>
    <property type="evidence" value="ECO:0007669"/>
    <property type="project" value="InterPro"/>
</dbReference>
<accession>A0A410DRJ7</accession>
<dbReference type="GO" id="GO:0046872">
    <property type="term" value="F:metal ion binding"/>
    <property type="evidence" value="ECO:0007669"/>
    <property type="project" value="InterPro"/>
</dbReference>
<name>A0A410DRJ7_9CLOT</name>